<name>A0ABR1VVT3_9PEZI</name>
<dbReference type="InterPro" id="IPR025533">
    <property type="entry name" value="DUF4419"/>
</dbReference>
<gene>
    <name evidence="1" type="ORF">PG994_005184</name>
</gene>
<dbReference type="GeneID" id="92089656"/>
<evidence type="ECO:0000313" key="2">
    <source>
        <dbReference type="Proteomes" id="UP001480595"/>
    </source>
</evidence>
<protein>
    <submittedName>
        <fullName evidence="1">Uncharacterized protein</fullName>
    </submittedName>
</protein>
<keyword evidence="2" id="KW-1185">Reference proteome</keyword>
<comment type="caution">
    <text evidence="1">The sequence shown here is derived from an EMBL/GenBank/DDBJ whole genome shotgun (WGS) entry which is preliminary data.</text>
</comment>
<dbReference type="RefSeq" id="XP_066718760.1">
    <property type="nucleotide sequence ID" value="XM_066856593.1"/>
</dbReference>
<dbReference type="PANTHER" id="PTHR31252">
    <property type="entry name" value="DUF4419 DOMAIN-CONTAINING PROTEIN"/>
    <property type="match status" value="1"/>
</dbReference>
<organism evidence="1 2">
    <name type="scientific">Apiospora phragmitis</name>
    <dbReference type="NCBI Taxonomy" id="2905665"/>
    <lineage>
        <taxon>Eukaryota</taxon>
        <taxon>Fungi</taxon>
        <taxon>Dikarya</taxon>
        <taxon>Ascomycota</taxon>
        <taxon>Pezizomycotina</taxon>
        <taxon>Sordariomycetes</taxon>
        <taxon>Xylariomycetidae</taxon>
        <taxon>Amphisphaeriales</taxon>
        <taxon>Apiosporaceae</taxon>
        <taxon>Apiospora</taxon>
    </lineage>
</organism>
<accession>A0ABR1VVT3</accession>
<dbReference type="Pfam" id="PF14388">
    <property type="entry name" value="DUF4419"/>
    <property type="match status" value="1"/>
</dbReference>
<sequence length="246" mass="27761">MPVTIKVANHEANLIYRPQRVDSPESLLGTLHGDDSASSLEGDNLPPVLLAHKNGFVNAATTAYSRHHHLAIRPEDIWLAIISQFSIYINKHAEELRGQFVAHAGQKELKIVYENATRHTVDFADFARQIRGLISESVVDDEHHDGDNVVVAHVMMMGTLQAYFRYAIPSVTLLGTKQDYEEILRRLDRRARHGEEPGAFSDLLRPVVRCLIRGFDEPGHPDVRSFWEKICDEHHGSGFSYYTGSI</sequence>
<dbReference type="Proteomes" id="UP001480595">
    <property type="component" value="Unassembled WGS sequence"/>
</dbReference>
<dbReference type="PANTHER" id="PTHR31252:SF11">
    <property type="entry name" value="DUF4419 DOMAIN-CONTAINING PROTEIN"/>
    <property type="match status" value="1"/>
</dbReference>
<dbReference type="EMBL" id="JAQQWL010000005">
    <property type="protein sequence ID" value="KAK8074285.1"/>
    <property type="molecule type" value="Genomic_DNA"/>
</dbReference>
<proteinExistence type="predicted"/>
<evidence type="ECO:0000313" key="1">
    <source>
        <dbReference type="EMBL" id="KAK8074285.1"/>
    </source>
</evidence>
<reference evidence="1 2" key="1">
    <citation type="submission" date="2023-01" db="EMBL/GenBank/DDBJ databases">
        <title>Analysis of 21 Apiospora genomes using comparative genomics revels a genus with tremendous synthesis potential of carbohydrate active enzymes and secondary metabolites.</title>
        <authorList>
            <person name="Sorensen T."/>
        </authorList>
    </citation>
    <scope>NUCLEOTIDE SEQUENCE [LARGE SCALE GENOMIC DNA]</scope>
    <source>
        <strain evidence="1 2">CBS 135458</strain>
    </source>
</reference>